<dbReference type="EMBL" id="BART01008563">
    <property type="protein sequence ID" value="GAG55196.1"/>
    <property type="molecule type" value="Genomic_DNA"/>
</dbReference>
<reference evidence="1" key="1">
    <citation type="journal article" date="2014" name="Front. Microbiol.">
        <title>High frequency of phylogenetically diverse reductive dehalogenase-homologous genes in deep subseafloor sedimentary metagenomes.</title>
        <authorList>
            <person name="Kawai M."/>
            <person name="Futagami T."/>
            <person name="Toyoda A."/>
            <person name="Takaki Y."/>
            <person name="Nishi S."/>
            <person name="Hori S."/>
            <person name="Arai W."/>
            <person name="Tsubouchi T."/>
            <person name="Morono Y."/>
            <person name="Uchiyama I."/>
            <person name="Ito T."/>
            <person name="Fujiyama A."/>
            <person name="Inagaki F."/>
            <person name="Takami H."/>
        </authorList>
    </citation>
    <scope>NUCLEOTIDE SEQUENCE</scope>
    <source>
        <strain evidence="1">Expedition CK06-06</strain>
    </source>
</reference>
<protein>
    <submittedName>
        <fullName evidence="1">Uncharacterized protein</fullName>
    </submittedName>
</protein>
<accession>X1A4R7</accession>
<comment type="caution">
    <text evidence="1">The sequence shown here is derived from an EMBL/GenBank/DDBJ whole genome shotgun (WGS) entry which is preliminary data.</text>
</comment>
<evidence type="ECO:0000313" key="1">
    <source>
        <dbReference type="EMBL" id="GAG55196.1"/>
    </source>
</evidence>
<sequence>SIPPDDQVLRDNALGYRQNDFISVADIYGKNRENLQVVSSRAEEG</sequence>
<name>X1A4R7_9ZZZZ</name>
<feature type="non-terminal residue" evidence="1">
    <location>
        <position position="1"/>
    </location>
</feature>
<gene>
    <name evidence="1" type="ORF">S01H4_19235</name>
</gene>
<organism evidence="1">
    <name type="scientific">marine sediment metagenome</name>
    <dbReference type="NCBI Taxonomy" id="412755"/>
    <lineage>
        <taxon>unclassified sequences</taxon>
        <taxon>metagenomes</taxon>
        <taxon>ecological metagenomes</taxon>
    </lineage>
</organism>
<proteinExistence type="predicted"/>
<dbReference type="AlphaFoldDB" id="X1A4R7"/>